<dbReference type="Proteomes" id="UP001441944">
    <property type="component" value="Unassembled WGS sequence"/>
</dbReference>
<dbReference type="InterPro" id="IPR004358">
    <property type="entry name" value="Sig_transdc_His_kin-like_C"/>
</dbReference>
<dbReference type="SMART" id="SM00091">
    <property type="entry name" value="PAS"/>
    <property type="match status" value="1"/>
</dbReference>
<comment type="caution">
    <text evidence="12">The sequence shown here is derived from an EMBL/GenBank/DDBJ whole genome shotgun (WGS) entry which is preliminary data.</text>
</comment>
<dbReference type="InterPro" id="IPR005467">
    <property type="entry name" value="His_kinase_dom"/>
</dbReference>
<keyword evidence="7" id="KW-0812">Transmembrane</keyword>
<dbReference type="InterPro" id="IPR013767">
    <property type="entry name" value="PAS_fold"/>
</dbReference>
<feature type="domain" description="PAS" evidence="10">
    <location>
        <begin position="201"/>
        <end position="275"/>
    </location>
</feature>
<dbReference type="InterPro" id="IPR036641">
    <property type="entry name" value="HPT_dom_sf"/>
</dbReference>
<dbReference type="CDD" id="cd16922">
    <property type="entry name" value="HATPase_EvgS-ArcB-TorS-like"/>
    <property type="match status" value="1"/>
</dbReference>
<reference evidence="12 13" key="1">
    <citation type="submission" date="2024-04" db="EMBL/GenBank/DDBJ databases">
        <title>Draft genome sequence of Pseudophaeobacter arcticus NBRC 116598.</title>
        <authorList>
            <person name="Miyakawa T."/>
            <person name="Kusuya Y."/>
            <person name="Miura T."/>
        </authorList>
    </citation>
    <scope>NUCLEOTIDE SEQUENCE [LARGE SCALE GENOMIC DNA]</scope>
    <source>
        <strain evidence="12 13">SU-CL00105</strain>
    </source>
</reference>
<dbReference type="PRINTS" id="PR00344">
    <property type="entry name" value="BCTRLSENSOR"/>
</dbReference>
<feature type="domain" description="Histidine kinase" evidence="8">
    <location>
        <begin position="348"/>
        <end position="567"/>
    </location>
</feature>
<protein>
    <recommendedName>
        <fullName evidence="2">histidine kinase</fullName>
        <ecNumber evidence="2">2.7.13.3</ecNumber>
    </recommendedName>
</protein>
<evidence type="ECO:0000313" key="12">
    <source>
        <dbReference type="EMBL" id="GAA6196812.1"/>
    </source>
</evidence>
<dbReference type="PANTHER" id="PTHR43047">
    <property type="entry name" value="TWO-COMPONENT HISTIDINE PROTEIN KINASE"/>
    <property type="match status" value="1"/>
</dbReference>
<dbReference type="PROSITE" id="PS50109">
    <property type="entry name" value="HIS_KIN"/>
    <property type="match status" value="1"/>
</dbReference>
<evidence type="ECO:0000256" key="3">
    <source>
        <dbReference type="ARBA" id="ARBA00022553"/>
    </source>
</evidence>
<evidence type="ECO:0000313" key="13">
    <source>
        <dbReference type="Proteomes" id="UP001441944"/>
    </source>
</evidence>
<dbReference type="Gene3D" id="3.30.450.20">
    <property type="entry name" value="PAS domain"/>
    <property type="match status" value="1"/>
</dbReference>
<evidence type="ECO:0000259" key="11">
    <source>
        <dbReference type="PROSITE" id="PS50113"/>
    </source>
</evidence>
<dbReference type="SUPFAM" id="SSF52172">
    <property type="entry name" value="CheY-like"/>
    <property type="match status" value="1"/>
</dbReference>
<accession>A0ABQ0ALS0</accession>
<dbReference type="Gene3D" id="3.30.565.10">
    <property type="entry name" value="Histidine kinase-like ATPase, C-terminal domain"/>
    <property type="match status" value="1"/>
</dbReference>
<evidence type="ECO:0000256" key="7">
    <source>
        <dbReference type="SAM" id="Phobius"/>
    </source>
</evidence>
<dbReference type="InterPro" id="IPR003594">
    <property type="entry name" value="HATPase_dom"/>
</dbReference>
<evidence type="ECO:0000256" key="6">
    <source>
        <dbReference type="PROSITE-ProRule" id="PRU00169"/>
    </source>
</evidence>
<proteinExistence type="predicted"/>
<gene>
    <name evidence="12" type="ORF">NBRC116598_22560</name>
</gene>
<dbReference type="PROSITE" id="PS50110">
    <property type="entry name" value="RESPONSE_REGULATORY"/>
    <property type="match status" value="1"/>
</dbReference>
<dbReference type="Pfam" id="PF02518">
    <property type="entry name" value="HATPase_c"/>
    <property type="match status" value="1"/>
</dbReference>
<dbReference type="PROSITE" id="PS50113">
    <property type="entry name" value="PAC"/>
    <property type="match status" value="1"/>
</dbReference>
<keyword evidence="7" id="KW-1133">Transmembrane helix</keyword>
<dbReference type="EC" id="2.7.13.3" evidence="2"/>
<keyword evidence="3 6" id="KW-0597">Phosphoprotein</keyword>
<evidence type="ECO:0000259" key="10">
    <source>
        <dbReference type="PROSITE" id="PS50112"/>
    </source>
</evidence>
<dbReference type="SUPFAM" id="SSF55874">
    <property type="entry name" value="ATPase domain of HSP90 chaperone/DNA topoisomerase II/histidine kinase"/>
    <property type="match status" value="1"/>
</dbReference>
<dbReference type="PANTHER" id="PTHR43047:SF64">
    <property type="entry name" value="HISTIDINE KINASE CONTAINING CHEY-HOMOLOGOUS RECEIVER DOMAIN AND PAS DOMAIN-RELATED"/>
    <property type="match status" value="1"/>
</dbReference>
<dbReference type="Pfam" id="PF00072">
    <property type="entry name" value="Response_reg"/>
    <property type="match status" value="1"/>
</dbReference>
<evidence type="ECO:0000259" key="9">
    <source>
        <dbReference type="PROSITE" id="PS50110"/>
    </source>
</evidence>
<dbReference type="CDD" id="cd00130">
    <property type="entry name" value="PAS"/>
    <property type="match status" value="1"/>
</dbReference>
<dbReference type="InterPro" id="IPR003661">
    <property type="entry name" value="HisK_dim/P_dom"/>
</dbReference>
<dbReference type="InterPro" id="IPR011006">
    <property type="entry name" value="CheY-like_superfamily"/>
</dbReference>
<dbReference type="SUPFAM" id="SSF55785">
    <property type="entry name" value="PYP-like sensor domain (PAS domain)"/>
    <property type="match status" value="1"/>
</dbReference>
<dbReference type="SMART" id="SM00448">
    <property type="entry name" value="REC"/>
    <property type="match status" value="1"/>
</dbReference>
<keyword evidence="7" id="KW-0472">Membrane</keyword>
<dbReference type="InterPro" id="IPR036890">
    <property type="entry name" value="HATPase_C_sf"/>
</dbReference>
<dbReference type="Gene3D" id="3.40.50.2300">
    <property type="match status" value="1"/>
</dbReference>
<evidence type="ECO:0000256" key="1">
    <source>
        <dbReference type="ARBA" id="ARBA00000085"/>
    </source>
</evidence>
<feature type="domain" description="Response regulatory" evidence="9">
    <location>
        <begin position="587"/>
        <end position="703"/>
    </location>
</feature>
<dbReference type="SMART" id="SM00388">
    <property type="entry name" value="HisKA"/>
    <property type="match status" value="1"/>
</dbReference>
<dbReference type="Pfam" id="PF00989">
    <property type="entry name" value="PAS"/>
    <property type="match status" value="1"/>
</dbReference>
<dbReference type="InterPro" id="IPR036097">
    <property type="entry name" value="HisK_dim/P_sf"/>
</dbReference>
<keyword evidence="4" id="KW-0808">Transferase</keyword>
<dbReference type="NCBIfam" id="TIGR00229">
    <property type="entry name" value="sensory_box"/>
    <property type="match status" value="1"/>
</dbReference>
<dbReference type="SUPFAM" id="SSF47384">
    <property type="entry name" value="Homodimeric domain of signal transducing histidine kinase"/>
    <property type="match status" value="1"/>
</dbReference>
<evidence type="ECO:0000256" key="4">
    <source>
        <dbReference type="ARBA" id="ARBA00022679"/>
    </source>
</evidence>
<evidence type="ECO:0000256" key="2">
    <source>
        <dbReference type="ARBA" id="ARBA00012438"/>
    </source>
</evidence>
<dbReference type="GO" id="GO:0005524">
    <property type="term" value="F:ATP binding"/>
    <property type="evidence" value="ECO:0007669"/>
    <property type="project" value="UniProtKB-KW"/>
</dbReference>
<dbReference type="InterPro" id="IPR000700">
    <property type="entry name" value="PAS-assoc_C"/>
</dbReference>
<dbReference type="InterPro" id="IPR000014">
    <property type="entry name" value="PAS"/>
</dbReference>
<dbReference type="Gene3D" id="1.10.287.130">
    <property type="match status" value="1"/>
</dbReference>
<dbReference type="InterPro" id="IPR035965">
    <property type="entry name" value="PAS-like_dom_sf"/>
</dbReference>
<dbReference type="CDD" id="cd00082">
    <property type="entry name" value="HisKA"/>
    <property type="match status" value="1"/>
</dbReference>
<feature type="modified residue" description="4-aspartylphosphate" evidence="6">
    <location>
        <position position="636"/>
    </location>
</feature>
<organism evidence="12 13">
    <name type="scientific">Pseudophaeobacter arcticus</name>
    <dbReference type="NCBI Taxonomy" id="385492"/>
    <lineage>
        <taxon>Bacteria</taxon>
        <taxon>Pseudomonadati</taxon>
        <taxon>Pseudomonadota</taxon>
        <taxon>Alphaproteobacteria</taxon>
        <taxon>Rhodobacterales</taxon>
        <taxon>Paracoccaceae</taxon>
        <taxon>Pseudophaeobacter</taxon>
    </lineage>
</organism>
<sequence>MALMVLPLLTLQSMRLGHEVVQRLEGLSTAATDNMQWVLSQAEVDHLKLQAAVDAAAEPGGITALRRQFDVYYSRIATFVEGPLFADLRNSPAGGKLLGRLQGRLESLVELIDVPDQQLMQNRHLIATHLLHNGDDVRELALFGVVIQVEDTESKRLQLFAIMWRLAVVLLALIIALAVTALLSGWMYRRGRRLAEERSKASSRMEAMISSSLDAILMIDQESRILAFNGAAEAIFGYRREEVMGAKMDELIIPPHLREVHRVGMKRLEKKLSPRVAGRGRVQLQAQRKSGEIFPMEMSLSVSRSETDQAYVGYIRDISDRIAVEEELRRARDDALAGERAKANLLTVMSHEMRTPLTGILSSIELLKQMEPDSEQRRYLDAMLVSGELLLHHVNDVLQLSSLEAGIETENESVFNLRELVEGLVESQKAPARSNGNDLTLSYGIDDGAEMVTGRPRALQQALLNLIGNAIKFTRDGGVMIDVHPNATAGQIEFHVADTGEGIAKNNLNRIFEDFITLDSSYQRSSEGTGLGLAITRRIVEAMGGTITCESELGEGSLFSLVLPLPTAQSLPVADPAIEQAQEHSAKILVVEDNDINRELFQRMLEKQGHQVTVASGGAAAVETCRQQRFDLVLMDISMPEVDGIEAIRRIRGENLAQDVEIVALTAHTAPEDHARILKAGFAEVATKPVSNKDLSVLVARYTAPAQAGEADQDQSDIAQFFDALGAERATGFLNTFIAEVDSFLDVLAGVSQLLDAHRKEAHRLAGSAAVLGQLDLRGALIEIEVQKTDQKPPLAKLQETWGRVKTGLEGHLKQSEQV</sequence>
<dbReference type="CDD" id="cd17546">
    <property type="entry name" value="REC_hyHK_CKI1_RcsC-like"/>
    <property type="match status" value="1"/>
</dbReference>
<dbReference type="SMART" id="SM00387">
    <property type="entry name" value="HATPase_c"/>
    <property type="match status" value="1"/>
</dbReference>
<dbReference type="Pfam" id="PF00512">
    <property type="entry name" value="HisKA"/>
    <property type="match status" value="1"/>
</dbReference>
<feature type="transmembrane region" description="Helical" evidence="7">
    <location>
        <begin position="162"/>
        <end position="188"/>
    </location>
</feature>
<keyword evidence="12" id="KW-0547">Nucleotide-binding</keyword>
<keyword evidence="13" id="KW-1185">Reference proteome</keyword>
<dbReference type="EMBL" id="BAABWU010000007">
    <property type="protein sequence ID" value="GAA6196812.1"/>
    <property type="molecule type" value="Genomic_DNA"/>
</dbReference>
<dbReference type="SUPFAM" id="SSF47226">
    <property type="entry name" value="Histidine-containing phosphotransfer domain, HPT domain"/>
    <property type="match status" value="1"/>
</dbReference>
<keyword evidence="12" id="KW-0067">ATP-binding</keyword>
<feature type="domain" description="PAC" evidence="11">
    <location>
        <begin position="280"/>
        <end position="330"/>
    </location>
</feature>
<dbReference type="InterPro" id="IPR001789">
    <property type="entry name" value="Sig_transdc_resp-reg_receiver"/>
</dbReference>
<evidence type="ECO:0000259" key="8">
    <source>
        <dbReference type="PROSITE" id="PS50109"/>
    </source>
</evidence>
<comment type="catalytic activity">
    <reaction evidence="1">
        <text>ATP + protein L-histidine = ADP + protein N-phospho-L-histidine.</text>
        <dbReference type="EC" id="2.7.13.3"/>
    </reaction>
</comment>
<evidence type="ECO:0000256" key="5">
    <source>
        <dbReference type="ARBA" id="ARBA00022777"/>
    </source>
</evidence>
<dbReference type="PROSITE" id="PS50112">
    <property type="entry name" value="PAS"/>
    <property type="match status" value="1"/>
</dbReference>
<keyword evidence="5" id="KW-0418">Kinase</keyword>
<name>A0ABQ0ALS0_9RHOB</name>